<sequence length="151" mass="16614">MSITLDSVLLRPDEYEKFSLDEPWRWHVPSDFTLLHVTVLGHMLFSDHGARIWFLDSWSGHLYRISDDEDEFSRQVAGDSEFFSALFFDELLGSLTAAGFERRAGEVFAPFVSPALGGSLGASNFSLAPVRAYAATSSAEARAIAFGNSGT</sequence>
<reference evidence="1 2" key="1">
    <citation type="submission" date="2019-10" db="EMBL/GenBank/DDBJ databases">
        <title>Complete genome sequence of Variovorax paradoxus 5C-2.</title>
        <authorList>
            <person name="Gogoleva N.E."/>
            <person name="Balkin A.S."/>
        </authorList>
    </citation>
    <scope>NUCLEOTIDE SEQUENCE [LARGE SCALE GENOMIC DNA]</scope>
    <source>
        <strain evidence="1 2">5C-2</strain>
    </source>
</reference>
<evidence type="ECO:0000313" key="1">
    <source>
        <dbReference type="EMBL" id="QFZ83280.1"/>
    </source>
</evidence>
<evidence type="ECO:0000313" key="2">
    <source>
        <dbReference type="Proteomes" id="UP000326780"/>
    </source>
</evidence>
<name>A0A5Q0M0N7_VARPD</name>
<dbReference type="Proteomes" id="UP000326780">
    <property type="component" value="Chromosome"/>
</dbReference>
<dbReference type="AlphaFoldDB" id="A0A5Q0M0N7"/>
<proteinExistence type="predicted"/>
<evidence type="ECO:0008006" key="3">
    <source>
        <dbReference type="Google" id="ProtNLM"/>
    </source>
</evidence>
<protein>
    <recommendedName>
        <fullName evidence="3">T6SS immunity protein Tdi1 C-terminal domain-containing protein</fullName>
    </recommendedName>
</protein>
<gene>
    <name evidence="1" type="ORF">GFK26_11155</name>
</gene>
<dbReference type="EMBL" id="CP045644">
    <property type="protein sequence ID" value="QFZ83280.1"/>
    <property type="molecule type" value="Genomic_DNA"/>
</dbReference>
<dbReference type="RefSeq" id="WP_153282017.1">
    <property type="nucleotide sequence ID" value="NZ_CP045644.1"/>
</dbReference>
<accession>A0A5Q0M0N7</accession>
<organism evidence="1 2">
    <name type="scientific">Variovorax paradoxus</name>
    <dbReference type="NCBI Taxonomy" id="34073"/>
    <lineage>
        <taxon>Bacteria</taxon>
        <taxon>Pseudomonadati</taxon>
        <taxon>Pseudomonadota</taxon>
        <taxon>Betaproteobacteria</taxon>
        <taxon>Burkholderiales</taxon>
        <taxon>Comamonadaceae</taxon>
        <taxon>Variovorax</taxon>
    </lineage>
</organism>